<feature type="transmembrane region" description="Helical" evidence="1">
    <location>
        <begin position="249"/>
        <end position="266"/>
    </location>
</feature>
<reference evidence="2" key="1">
    <citation type="journal article" date="2014" name="Genome Biol. Evol.">
        <title>Pangenome evidence for extensive interdomain horizontal transfer affecting lineage core and shell genes in uncultured planktonic thaumarchaeota and euryarchaeota.</title>
        <authorList>
            <person name="Deschamps P."/>
            <person name="Zivanovic Y."/>
            <person name="Moreira D."/>
            <person name="Rodriguez-Valera F."/>
            <person name="Lopez-Garcia P."/>
        </authorList>
    </citation>
    <scope>NUCLEOTIDE SEQUENCE</scope>
</reference>
<feature type="transmembrane region" description="Helical" evidence="1">
    <location>
        <begin position="162"/>
        <end position="181"/>
    </location>
</feature>
<organism evidence="2">
    <name type="scientific">uncultured marine thaumarchaeote KM3_38_E02</name>
    <dbReference type="NCBI Taxonomy" id="1456138"/>
    <lineage>
        <taxon>Archaea</taxon>
        <taxon>Nitrososphaerota</taxon>
        <taxon>environmental samples</taxon>
    </lineage>
</organism>
<keyword evidence="1" id="KW-1133">Transmembrane helix</keyword>
<name>A0A075H6Q4_9ARCH</name>
<feature type="transmembrane region" description="Helical" evidence="1">
    <location>
        <begin position="67"/>
        <end position="84"/>
    </location>
</feature>
<feature type="transmembrane region" description="Helical" evidence="1">
    <location>
        <begin position="116"/>
        <end position="142"/>
    </location>
</feature>
<feature type="transmembrane region" description="Helical" evidence="1">
    <location>
        <begin position="286"/>
        <end position="302"/>
    </location>
</feature>
<dbReference type="AlphaFoldDB" id="A0A075H6Q4"/>
<proteinExistence type="predicted"/>
<dbReference type="EMBL" id="KF900867">
    <property type="protein sequence ID" value="AIF09588.1"/>
    <property type="molecule type" value="Genomic_DNA"/>
</dbReference>
<keyword evidence="1" id="KW-0812">Transmembrane</keyword>
<protein>
    <submittedName>
        <fullName evidence="2">Uncharacterized protein</fullName>
    </submittedName>
</protein>
<feature type="transmembrane region" description="Helical" evidence="1">
    <location>
        <begin position="314"/>
        <end position="334"/>
    </location>
</feature>
<keyword evidence="1" id="KW-0472">Membrane</keyword>
<feature type="transmembrane region" description="Helical" evidence="1">
    <location>
        <begin position="217"/>
        <end position="237"/>
    </location>
</feature>
<evidence type="ECO:0000256" key="1">
    <source>
        <dbReference type="SAM" id="Phobius"/>
    </source>
</evidence>
<sequence length="533" mass="60771">MTSEVSLIQELFTPFNQHVLAFPYLVMLPNLYFNSFDVVNLHFLQWPVYAGVLFFTYLLVKKTHDKLLWLLIPISAFIFSPLISSSENALTGWQMILPQLAVISVIFLFSKKTITVPIFSICIILGIIATFSSILGIVIWIAGIFSLINYKSEEKKLVGKKWLVIWIAAMIVMGFVFYQLLPENELSGIGKSSPISLKGLDFITVFLSAAFRLKYDLLMNLVGTISIFFSVFCVIYFMKLKKLASVKPWLTFLLVGISSAVIAELGRGHLAFHGGNEPYYIEFSQFFQIGLLVLIGLVILNLKNDIRKNRIKALVIFLLIMLIAQSVLLVPSYYAGWIRGDNYYDSKLYIMNCYSLSNNPNCIKPGEPLSSYTSNEIFNYFLENNLSFFNDKNFNSENEQDVKFFKTVLHVKAQSDVGFTEIETINDSLVFEYKSLIIENPLVTINGWSLDENKKELDSIYLIVNGEPFLKYDHFYPRNDIAEDLGLNMDNNAGWTISFLSGYLKDDCQKITLVGVKGDKKIEFENEIQLCKN</sequence>
<feature type="transmembrane region" description="Helical" evidence="1">
    <location>
        <begin position="43"/>
        <end position="60"/>
    </location>
</feature>
<evidence type="ECO:0000313" key="2">
    <source>
        <dbReference type="EMBL" id="AIF09588.1"/>
    </source>
</evidence>
<accession>A0A075H6Q4</accession>